<name>A0A916TKI7_9HYPH</name>
<keyword evidence="2" id="KW-1185">Reference proteome</keyword>
<evidence type="ECO:0000313" key="1">
    <source>
        <dbReference type="EMBL" id="GGB45659.1"/>
    </source>
</evidence>
<dbReference type="InterPro" id="IPR036736">
    <property type="entry name" value="ACP-like_sf"/>
</dbReference>
<reference evidence="1" key="1">
    <citation type="journal article" date="2014" name="Int. J. Syst. Evol. Microbiol.">
        <title>Complete genome sequence of Corynebacterium casei LMG S-19264T (=DSM 44701T), isolated from a smear-ripened cheese.</title>
        <authorList>
            <consortium name="US DOE Joint Genome Institute (JGI-PGF)"/>
            <person name="Walter F."/>
            <person name="Albersmeier A."/>
            <person name="Kalinowski J."/>
            <person name="Ruckert C."/>
        </authorList>
    </citation>
    <scope>NUCLEOTIDE SEQUENCE</scope>
    <source>
        <strain evidence="1">CGMCC 1.12426</strain>
    </source>
</reference>
<dbReference type="RefSeq" id="WP_172972031.1">
    <property type="nucleotide sequence ID" value="NZ_BMFA01000004.1"/>
</dbReference>
<dbReference type="AlphaFoldDB" id="A0A916TKI7"/>
<comment type="caution">
    <text evidence="1">The sequence shown here is derived from an EMBL/GenBank/DDBJ whole genome shotgun (WGS) entry which is preliminary data.</text>
</comment>
<organism evidence="1 2">
    <name type="scientific">Roseibium aquae</name>
    <dbReference type="NCBI Taxonomy" id="1323746"/>
    <lineage>
        <taxon>Bacteria</taxon>
        <taxon>Pseudomonadati</taxon>
        <taxon>Pseudomonadota</taxon>
        <taxon>Alphaproteobacteria</taxon>
        <taxon>Hyphomicrobiales</taxon>
        <taxon>Stappiaceae</taxon>
        <taxon>Roseibium</taxon>
    </lineage>
</organism>
<sequence>MTHDAMLAEALRAIGKAGPADPDACLYRSGVLDSYDLMQLLLEIEMRSGARLDLAALVERPITLAALEAAVETATAR</sequence>
<dbReference type="Proteomes" id="UP000605148">
    <property type="component" value="Unassembled WGS sequence"/>
</dbReference>
<dbReference type="EMBL" id="BMFA01000004">
    <property type="protein sequence ID" value="GGB45659.1"/>
    <property type="molecule type" value="Genomic_DNA"/>
</dbReference>
<evidence type="ECO:0000313" key="2">
    <source>
        <dbReference type="Proteomes" id="UP000605148"/>
    </source>
</evidence>
<accession>A0A916TKI7</accession>
<gene>
    <name evidence="1" type="ORF">GCM10011316_17160</name>
</gene>
<proteinExistence type="predicted"/>
<dbReference type="SUPFAM" id="SSF47336">
    <property type="entry name" value="ACP-like"/>
    <property type="match status" value="1"/>
</dbReference>
<reference evidence="1" key="2">
    <citation type="submission" date="2020-09" db="EMBL/GenBank/DDBJ databases">
        <authorList>
            <person name="Sun Q."/>
            <person name="Zhou Y."/>
        </authorList>
    </citation>
    <scope>NUCLEOTIDE SEQUENCE</scope>
    <source>
        <strain evidence="1">CGMCC 1.12426</strain>
    </source>
</reference>
<dbReference type="Gene3D" id="1.10.1200.10">
    <property type="entry name" value="ACP-like"/>
    <property type="match status" value="1"/>
</dbReference>
<protein>
    <submittedName>
        <fullName evidence="1">Uncharacterized protein</fullName>
    </submittedName>
</protein>